<gene>
    <name evidence="2" type="ORF">QLS71_003350</name>
</gene>
<keyword evidence="1" id="KW-0732">Signal</keyword>
<accession>A0AAU7EHV2</accession>
<dbReference type="Proteomes" id="UP001224325">
    <property type="component" value="Chromosome"/>
</dbReference>
<dbReference type="RefSeq" id="WP_308990501.1">
    <property type="nucleotide sequence ID" value="NZ_CP155618.1"/>
</dbReference>
<reference evidence="2" key="1">
    <citation type="submission" date="2024-04" db="EMBL/GenBank/DDBJ databases">
        <title>Mariniflexile litorale, isolated from the shallow sediments of the Sea of Japan.</title>
        <authorList>
            <person name="Romanenko L."/>
            <person name="Isaeva M."/>
        </authorList>
    </citation>
    <scope>NUCLEOTIDE SEQUENCE [LARGE SCALE GENOMIC DNA]</scope>
    <source>
        <strain evidence="2">KMM 9835</strain>
    </source>
</reference>
<organism evidence="2 3">
    <name type="scientific">Mariniflexile litorale</name>
    <dbReference type="NCBI Taxonomy" id="3045158"/>
    <lineage>
        <taxon>Bacteria</taxon>
        <taxon>Pseudomonadati</taxon>
        <taxon>Bacteroidota</taxon>
        <taxon>Flavobacteriia</taxon>
        <taxon>Flavobacteriales</taxon>
        <taxon>Flavobacteriaceae</taxon>
        <taxon>Mariniflexile</taxon>
    </lineage>
</organism>
<protein>
    <submittedName>
        <fullName evidence="2">DUF6588 family protein</fullName>
    </submittedName>
</protein>
<name>A0AAU7EHV2_9FLAO</name>
<dbReference type="KEGG" id="mlil:QLS71_003350"/>
<feature type="chain" id="PRO_5043324639" evidence="1">
    <location>
        <begin position="20"/>
        <end position="345"/>
    </location>
</feature>
<dbReference type="InterPro" id="IPR046495">
    <property type="entry name" value="DUF6588"/>
</dbReference>
<feature type="signal peptide" evidence="1">
    <location>
        <begin position="1"/>
        <end position="19"/>
    </location>
</feature>
<evidence type="ECO:0000256" key="1">
    <source>
        <dbReference type="SAM" id="SignalP"/>
    </source>
</evidence>
<keyword evidence="3" id="KW-1185">Reference proteome</keyword>
<proteinExistence type="predicted"/>
<evidence type="ECO:0000313" key="2">
    <source>
        <dbReference type="EMBL" id="XBL15059.1"/>
    </source>
</evidence>
<dbReference type="EMBL" id="CP155618">
    <property type="protein sequence ID" value="XBL15059.1"/>
    <property type="molecule type" value="Genomic_DNA"/>
</dbReference>
<dbReference type="Pfam" id="PF20230">
    <property type="entry name" value="DUF6588"/>
    <property type="match status" value="1"/>
</dbReference>
<dbReference type="AlphaFoldDB" id="A0AAU7EHV2"/>
<evidence type="ECO:0000313" key="3">
    <source>
        <dbReference type="Proteomes" id="UP001224325"/>
    </source>
</evidence>
<sequence length="345" mass="37555">MKRIIILMLLCFSTIFSQAQDIDALLVAGVKNAERFANDYLKPGTNGLIHSMNANWFNTAEAKPLGGFEISVIANAATIKKEHKSFLMNIADYNSDPDQDFTIEFADGMASKKVASAFGENNPDVNIIVKYDDPLLPGEQQETITLPSGIGSQTANLLPTAFIQGALGLSKGIEIKARFVPKINTEDIDFSMYGAGLQVEFTKWLPADKLLPVAVSGLVAYTHLDGSYDLTDSSGINGDNQRLENDTNTWLFQLIASTKLPVINFYGGIGYIKGKSESDLLGTYIVSNGPLFSQTITNPFSVSSEVSSVRGTIGTKLKLGFFRLNAEYHLAEFNAFSVGINFGFR</sequence>